<dbReference type="Proteomes" id="UP000828390">
    <property type="component" value="Unassembled WGS sequence"/>
</dbReference>
<gene>
    <name evidence="2" type="ORF">DPMN_031973</name>
</gene>
<reference evidence="2" key="1">
    <citation type="journal article" date="2019" name="bioRxiv">
        <title>The Genome of the Zebra Mussel, Dreissena polymorpha: A Resource for Invasive Species Research.</title>
        <authorList>
            <person name="McCartney M.A."/>
            <person name="Auch B."/>
            <person name="Kono T."/>
            <person name="Mallez S."/>
            <person name="Zhang Y."/>
            <person name="Obille A."/>
            <person name="Becker A."/>
            <person name="Abrahante J.E."/>
            <person name="Garbe J."/>
            <person name="Badalamenti J.P."/>
            <person name="Herman A."/>
            <person name="Mangelson H."/>
            <person name="Liachko I."/>
            <person name="Sullivan S."/>
            <person name="Sone E.D."/>
            <person name="Koren S."/>
            <person name="Silverstein K.A.T."/>
            <person name="Beckman K.B."/>
            <person name="Gohl D.M."/>
        </authorList>
    </citation>
    <scope>NUCLEOTIDE SEQUENCE</scope>
    <source>
        <strain evidence="2">Duluth1</strain>
        <tissue evidence="2">Whole animal</tissue>
    </source>
</reference>
<evidence type="ECO:0000256" key="1">
    <source>
        <dbReference type="SAM" id="SignalP"/>
    </source>
</evidence>
<keyword evidence="3" id="KW-1185">Reference proteome</keyword>
<sequence length="271" mass="30964">MARLNQVCSFIIVLLVNKVSIKVIQGGELGHLSLITPAFVGRDVILQLKLNDEESNIDIKDLNLCVQLENETIACKSKEDYRILFARQLCAIIVELPTAKPIWKPVKVSLKAYTKETNMVSLDLQEFQSGCGYLYISSISTNAAEITYYPTQDVLDNPGVFYCGWRNAEGELMQLQDNVYEERKESLNTKYILTLYNYTASDAYFMECFQNITTARTNMVYMSEDVLTKYGKQCGMIIKRFSLIVTLYYFANDCFLILEAKVKFCEMDCNA</sequence>
<reference evidence="2" key="2">
    <citation type="submission" date="2020-11" db="EMBL/GenBank/DDBJ databases">
        <authorList>
            <person name="McCartney M.A."/>
            <person name="Auch B."/>
            <person name="Kono T."/>
            <person name="Mallez S."/>
            <person name="Becker A."/>
            <person name="Gohl D.M."/>
            <person name="Silverstein K.A.T."/>
            <person name="Koren S."/>
            <person name="Bechman K.B."/>
            <person name="Herman A."/>
            <person name="Abrahante J.E."/>
            <person name="Garbe J."/>
        </authorList>
    </citation>
    <scope>NUCLEOTIDE SEQUENCE</scope>
    <source>
        <strain evidence="2">Duluth1</strain>
        <tissue evidence="2">Whole animal</tissue>
    </source>
</reference>
<evidence type="ECO:0000313" key="2">
    <source>
        <dbReference type="EMBL" id="KAH3868819.1"/>
    </source>
</evidence>
<name>A0A9D4M335_DREPO</name>
<organism evidence="2 3">
    <name type="scientific">Dreissena polymorpha</name>
    <name type="common">Zebra mussel</name>
    <name type="synonym">Mytilus polymorpha</name>
    <dbReference type="NCBI Taxonomy" id="45954"/>
    <lineage>
        <taxon>Eukaryota</taxon>
        <taxon>Metazoa</taxon>
        <taxon>Spiralia</taxon>
        <taxon>Lophotrochozoa</taxon>
        <taxon>Mollusca</taxon>
        <taxon>Bivalvia</taxon>
        <taxon>Autobranchia</taxon>
        <taxon>Heteroconchia</taxon>
        <taxon>Euheterodonta</taxon>
        <taxon>Imparidentia</taxon>
        <taxon>Neoheterodontei</taxon>
        <taxon>Myida</taxon>
        <taxon>Dreissenoidea</taxon>
        <taxon>Dreissenidae</taxon>
        <taxon>Dreissena</taxon>
    </lineage>
</organism>
<evidence type="ECO:0000313" key="3">
    <source>
        <dbReference type="Proteomes" id="UP000828390"/>
    </source>
</evidence>
<dbReference type="EMBL" id="JAIWYP010000002">
    <property type="protein sequence ID" value="KAH3868819.1"/>
    <property type="molecule type" value="Genomic_DNA"/>
</dbReference>
<protein>
    <submittedName>
        <fullName evidence="2">Uncharacterized protein</fullName>
    </submittedName>
</protein>
<proteinExistence type="predicted"/>
<feature type="signal peptide" evidence="1">
    <location>
        <begin position="1"/>
        <end position="21"/>
    </location>
</feature>
<dbReference type="AlphaFoldDB" id="A0A9D4M335"/>
<accession>A0A9D4M335</accession>
<feature type="chain" id="PRO_5039567266" evidence="1">
    <location>
        <begin position="22"/>
        <end position="271"/>
    </location>
</feature>
<comment type="caution">
    <text evidence="2">The sequence shown here is derived from an EMBL/GenBank/DDBJ whole genome shotgun (WGS) entry which is preliminary data.</text>
</comment>
<keyword evidence="1" id="KW-0732">Signal</keyword>